<dbReference type="PROSITE" id="PS51682">
    <property type="entry name" value="SAM_OMT_I"/>
    <property type="match status" value="1"/>
</dbReference>
<organism evidence="18 19">
    <name type="scientific">Polarella glacialis</name>
    <name type="common">Dinoflagellate</name>
    <dbReference type="NCBI Taxonomy" id="89957"/>
    <lineage>
        <taxon>Eukaryota</taxon>
        <taxon>Sar</taxon>
        <taxon>Alveolata</taxon>
        <taxon>Dinophyceae</taxon>
        <taxon>Suessiales</taxon>
        <taxon>Suessiaceae</taxon>
        <taxon>Polarella</taxon>
    </lineage>
</organism>
<keyword evidence="13" id="KW-0449">Lipoprotein</keyword>
<dbReference type="GO" id="GO:0005525">
    <property type="term" value="F:GTP binding"/>
    <property type="evidence" value="ECO:0007669"/>
    <property type="project" value="UniProtKB-KW"/>
</dbReference>
<keyword evidence="6" id="KW-0949">S-adenosyl-L-methionine</keyword>
<dbReference type="AlphaFoldDB" id="A0A813I0Y2"/>
<evidence type="ECO:0000256" key="4">
    <source>
        <dbReference type="ARBA" id="ARBA00022603"/>
    </source>
</evidence>
<keyword evidence="10" id="KW-0653">Protein transport</keyword>
<dbReference type="PRINTS" id="PR00328">
    <property type="entry name" value="SAR1GTPBP"/>
</dbReference>
<evidence type="ECO:0000256" key="13">
    <source>
        <dbReference type="ARBA" id="ARBA00023288"/>
    </source>
</evidence>
<evidence type="ECO:0000256" key="16">
    <source>
        <dbReference type="PIRSR" id="PIRSR606689-2"/>
    </source>
</evidence>
<comment type="similarity">
    <text evidence="2">Belongs to the small GTPase superfamily. Arf family.</text>
</comment>
<feature type="binding site" evidence="15">
    <location>
        <begin position="21"/>
        <end position="28"/>
    </location>
    <ligand>
        <name>GTP</name>
        <dbReference type="ChEBI" id="CHEBI:37565"/>
    </ligand>
</feature>
<keyword evidence="11" id="KW-0333">Golgi apparatus</keyword>
<dbReference type="InterPro" id="IPR005225">
    <property type="entry name" value="Small_GTP-bd"/>
</dbReference>
<dbReference type="SUPFAM" id="SSF53335">
    <property type="entry name" value="S-adenosyl-L-methionine-dependent methyltransferases"/>
    <property type="match status" value="1"/>
</dbReference>
<dbReference type="InterPro" id="IPR029063">
    <property type="entry name" value="SAM-dependent_MTases_sf"/>
</dbReference>
<dbReference type="Gene3D" id="3.40.50.300">
    <property type="entry name" value="P-loop containing nucleotide triphosphate hydrolases"/>
    <property type="match status" value="1"/>
</dbReference>
<dbReference type="SMART" id="SM00178">
    <property type="entry name" value="SAR"/>
    <property type="match status" value="1"/>
</dbReference>
<dbReference type="SUPFAM" id="SSF52540">
    <property type="entry name" value="P-loop containing nucleoside triphosphate hydrolases"/>
    <property type="match status" value="1"/>
</dbReference>
<keyword evidence="4" id="KW-0489">Methyltransferase</keyword>
<evidence type="ECO:0000313" key="19">
    <source>
        <dbReference type="Proteomes" id="UP000654075"/>
    </source>
</evidence>
<evidence type="ECO:0000256" key="8">
    <source>
        <dbReference type="ARBA" id="ARBA00022741"/>
    </source>
</evidence>
<dbReference type="GO" id="GO:0005794">
    <property type="term" value="C:Golgi apparatus"/>
    <property type="evidence" value="ECO:0007669"/>
    <property type="project" value="UniProtKB-SubCell"/>
</dbReference>
<proteinExistence type="inferred from homology"/>
<comment type="caution">
    <text evidence="18">The sequence shown here is derived from an EMBL/GenBank/DDBJ whole genome shotgun (WGS) entry which is preliminary data.</text>
</comment>
<comment type="subcellular location">
    <subcellularLocation>
        <location evidence="1">Golgi apparatus</location>
    </subcellularLocation>
</comment>
<dbReference type="SMART" id="SM00177">
    <property type="entry name" value="ARF"/>
    <property type="match status" value="1"/>
</dbReference>
<evidence type="ECO:0000256" key="15">
    <source>
        <dbReference type="PIRSR" id="PIRSR606689-1"/>
    </source>
</evidence>
<dbReference type="GO" id="GO:0015031">
    <property type="term" value="P:protein transport"/>
    <property type="evidence" value="ECO:0007669"/>
    <property type="project" value="UniProtKB-KW"/>
</dbReference>
<evidence type="ECO:0000256" key="14">
    <source>
        <dbReference type="ARBA" id="ARBA00023453"/>
    </source>
</evidence>
<feature type="binding site" evidence="16">
    <location>
        <position position="45"/>
    </location>
    <ligand>
        <name>Mg(2+)</name>
        <dbReference type="ChEBI" id="CHEBI:18420"/>
    </ligand>
</feature>
<keyword evidence="8 15" id="KW-0547">Nucleotide-binding</keyword>
<dbReference type="GO" id="GO:0003924">
    <property type="term" value="F:GTPase activity"/>
    <property type="evidence" value="ECO:0007669"/>
    <property type="project" value="InterPro"/>
</dbReference>
<dbReference type="InterPro" id="IPR002935">
    <property type="entry name" value="SAM_O-MeTrfase"/>
</dbReference>
<dbReference type="GO" id="GO:0008171">
    <property type="term" value="F:O-methyltransferase activity"/>
    <property type="evidence" value="ECO:0007669"/>
    <property type="project" value="InterPro"/>
</dbReference>
<dbReference type="InterPro" id="IPR006689">
    <property type="entry name" value="Small_GTPase_ARF/SAR"/>
</dbReference>
<keyword evidence="16" id="KW-0460">Magnesium</keyword>
<evidence type="ECO:0000256" key="6">
    <source>
        <dbReference type="ARBA" id="ARBA00022691"/>
    </source>
</evidence>
<evidence type="ECO:0000256" key="11">
    <source>
        <dbReference type="ARBA" id="ARBA00023034"/>
    </source>
</evidence>
<evidence type="ECO:0000256" key="5">
    <source>
        <dbReference type="ARBA" id="ARBA00022679"/>
    </source>
</evidence>
<feature type="region of interest" description="Disordered" evidence="17">
    <location>
        <begin position="186"/>
        <end position="232"/>
    </location>
</feature>
<dbReference type="PANTHER" id="PTHR11711">
    <property type="entry name" value="ADP RIBOSYLATION FACTOR-RELATED"/>
    <property type="match status" value="1"/>
</dbReference>
<dbReference type="GO" id="GO:0046872">
    <property type="term" value="F:metal ion binding"/>
    <property type="evidence" value="ECO:0007669"/>
    <property type="project" value="UniProtKB-KW"/>
</dbReference>
<evidence type="ECO:0000256" key="7">
    <source>
        <dbReference type="ARBA" id="ARBA00022707"/>
    </source>
</evidence>
<evidence type="ECO:0000256" key="2">
    <source>
        <dbReference type="ARBA" id="ARBA00010290"/>
    </source>
</evidence>
<feature type="compositionally biased region" description="Acidic residues" evidence="17">
    <location>
        <begin position="202"/>
        <end position="212"/>
    </location>
</feature>
<feature type="binding site" evidence="15">
    <location>
        <begin position="128"/>
        <end position="131"/>
    </location>
    <ligand>
        <name>GTP</name>
        <dbReference type="ChEBI" id="CHEBI:37565"/>
    </ligand>
</feature>
<dbReference type="PROSITE" id="PS51417">
    <property type="entry name" value="ARF"/>
    <property type="match status" value="1"/>
</dbReference>
<dbReference type="Gene3D" id="3.40.50.150">
    <property type="entry name" value="Vaccinia Virus protein VP39"/>
    <property type="match status" value="1"/>
</dbReference>
<keyword evidence="12 15" id="KW-0342">GTP-binding</keyword>
<keyword evidence="3" id="KW-0813">Transport</keyword>
<keyword evidence="19" id="KW-1185">Reference proteome</keyword>
<sequence>MGNLASGLLGKPREQRFLMNGLDAAGKTTILYKLKLGEVEMTIPTIGMNIETVRHRSGTTITSFTCWDVGGRCSIRPLLRHFYKQGFEALIFVLDCNDRERTDDALQELQRILDEDDLSGLPLLVFANKQDLPNAMSVQEVRGKLHHINLRHREWYIQASSALNGDGLWEGLDWLTSVLSKPRKAGSVQQAANAGHGKQLEADEGSSEDDASTADTEGTRPEAVLPPGSQALGAATVSPNPTLVSHFQALISDVYARKPPTDNFALTMICYAFAKADHRDGDVYESLSTAIARHMDEEMRPIDVCNVDGVWAFCTVGFRDDVLFSKLCEVYLTRKEVVSHFNPQDHWEQENCKQQERMRQQGETGVCDLTNTTWGFSKVGFINQSGAYANESVEESSFAVLVTCILPLCIVHCADTMVIMGSRWRTPAMDTLARESLLQTHRFEVPRMLTWLKAIHFSNLLYSFAQLRVKGPEGVLEAVADAAVAKIHRFDGGNLAIAIWAPQPPAFSSLVPLAAHDATPVASKLDWRKGKQFAGEQEQEAGEQTRWQALAMLGMREHQLLSVALAQVLRPEVCRTTGTEGCIEFLAVSVLLGSRALSMHLAQLILATFRTGRLQDMDNLVALTRATGLGVGASGFSATVMAAEQGVDYQRERNVLEAMSEEAADDKMQAAVTNSLAIRLSKRNRPQEAVAVLQALRGDHPKRWSVVSAVLLQRLLASEMPPEEAEALVAAASGNQSGESWQSPVISGIHPMAATRQNEGPHAYSREFMTLQAVLCGATPGDPESCMAAVERFAESRSLWLKITAWEKAIVVHEVARLKRPRVAVEIGGYVGYSAMNIARAVRSHGGKVASLEVDPIHVTIVRNMVEYAGLTDTVDVWTGYCFDVIPHLLKAYGPRSIDMVFMDQKGTRFHTDLQLMEDLDLLSDGAVILADNVLKPGAPLYCWHLTNGKYHHCTAVSVREFLLQSEDWMVMGFHDASKPAAPTPPPELHRQAFESDAFRKRSMFDGVAPSKSDWWNFSQRFVDGLERSGAKPQIVGLHGRDNPKIVPEDIANIFRNAGVLDDIFEPKRPELCENQGS</sequence>
<evidence type="ECO:0000256" key="3">
    <source>
        <dbReference type="ARBA" id="ARBA00022448"/>
    </source>
</evidence>
<dbReference type="InterPro" id="IPR024156">
    <property type="entry name" value="Small_GTPase_ARF"/>
</dbReference>
<dbReference type="Proteomes" id="UP000654075">
    <property type="component" value="Unassembled WGS sequence"/>
</dbReference>
<dbReference type="GO" id="GO:0032259">
    <property type="term" value="P:methylation"/>
    <property type="evidence" value="ECO:0007669"/>
    <property type="project" value="UniProtKB-KW"/>
</dbReference>
<dbReference type="OrthoDB" id="186626at2759"/>
<dbReference type="FunFam" id="3.40.50.300:FF:003500">
    <property type="entry name" value="ADP-ribosylation factor 1"/>
    <property type="match status" value="1"/>
</dbReference>
<keyword evidence="7" id="KW-0519">Myristate</keyword>
<evidence type="ECO:0000256" key="17">
    <source>
        <dbReference type="SAM" id="MobiDB-lite"/>
    </source>
</evidence>
<comment type="similarity">
    <text evidence="14">Belongs to the class I-like SAM-binding methyltransferase superfamily. Cation-dependent O-methyltransferase family.</text>
</comment>
<feature type="binding site" evidence="16">
    <location>
        <position position="28"/>
    </location>
    <ligand>
        <name>Mg(2+)</name>
        <dbReference type="ChEBI" id="CHEBI:18420"/>
    </ligand>
</feature>
<protein>
    <recommendedName>
        <fullName evidence="20">Catechol O-methyltransferase</fullName>
    </recommendedName>
</protein>
<gene>
    <name evidence="18" type="ORF">PGLA1383_LOCUS57649</name>
</gene>
<dbReference type="GO" id="GO:0016192">
    <property type="term" value="P:vesicle-mediated transport"/>
    <property type="evidence" value="ECO:0007669"/>
    <property type="project" value="UniProtKB-KW"/>
</dbReference>
<keyword evidence="9" id="KW-0931">ER-Golgi transport</keyword>
<accession>A0A813I0Y2</accession>
<evidence type="ECO:0000256" key="9">
    <source>
        <dbReference type="ARBA" id="ARBA00022892"/>
    </source>
</evidence>
<evidence type="ECO:0000313" key="18">
    <source>
        <dbReference type="EMBL" id="CAE8643301.1"/>
    </source>
</evidence>
<dbReference type="Pfam" id="PF00025">
    <property type="entry name" value="Arf"/>
    <property type="match status" value="1"/>
</dbReference>
<name>A0A813I0Y2_POLGL</name>
<evidence type="ECO:0008006" key="20">
    <source>
        <dbReference type="Google" id="ProtNLM"/>
    </source>
</evidence>
<keyword evidence="5" id="KW-0808">Transferase</keyword>
<feature type="binding site" evidence="15">
    <location>
        <position position="71"/>
    </location>
    <ligand>
        <name>GTP</name>
        <dbReference type="ChEBI" id="CHEBI:37565"/>
    </ligand>
</feature>
<dbReference type="EMBL" id="CAJNNV010033325">
    <property type="protein sequence ID" value="CAE8643301.1"/>
    <property type="molecule type" value="Genomic_DNA"/>
</dbReference>
<reference evidence="18" key="1">
    <citation type="submission" date="2021-02" db="EMBL/GenBank/DDBJ databases">
        <authorList>
            <person name="Dougan E. K."/>
            <person name="Rhodes N."/>
            <person name="Thang M."/>
            <person name="Chan C."/>
        </authorList>
    </citation>
    <scope>NUCLEOTIDE SEQUENCE</scope>
</reference>
<evidence type="ECO:0000256" key="1">
    <source>
        <dbReference type="ARBA" id="ARBA00004555"/>
    </source>
</evidence>
<dbReference type="InterPro" id="IPR027417">
    <property type="entry name" value="P-loop_NTPase"/>
</dbReference>
<evidence type="ECO:0000256" key="12">
    <source>
        <dbReference type="ARBA" id="ARBA00023134"/>
    </source>
</evidence>
<dbReference type="NCBIfam" id="TIGR00231">
    <property type="entry name" value="small_GTP"/>
    <property type="match status" value="1"/>
</dbReference>
<evidence type="ECO:0000256" key="10">
    <source>
        <dbReference type="ARBA" id="ARBA00022927"/>
    </source>
</evidence>
<dbReference type="Pfam" id="PF13578">
    <property type="entry name" value="Methyltransf_24"/>
    <property type="match status" value="1"/>
</dbReference>
<keyword evidence="16" id="KW-0479">Metal-binding</keyword>